<dbReference type="GO" id="GO:0032298">
    <property type="term" value="P:positive regulation of DNA-templated DNA replication initiation"/>
    <property type="evidence" value="ECO:0007669"/>
    <property type="project" value="TreeGrafter"/>
</dbReference>
<dbReference type="SUPFAM" id="SSF102400">
    <property type="entry name" value="DNA polymerase III chi subunit"/>
    <property type="match status" value="1"/>
</dbReference>
<dbReference type="RefSeq" id="WP_132693883.1">
    <property type="nucleotide sequence ID" value="NZ_SLVM01000005.1"/>
</dbReference>
<reference evidence="1 2" key="1">
    <citation type="submission" date="2019-03" db="EMBL/GenBank/DDBJ databases">
        <title>Genomic Encyclopedia of Type Strains, Phase IV (KMG-IV): sequencing the most valuable type-strain genomes for metagenomic binning, comparative biology and taxonomic classification.</title>
        <authorList>
            <person name="Goeker M."/>
        </authorList>
    </citation>
    <scope>NUCLEOTIDE SEQUENCE [LARGE SCALE GENOMIC DNA]</scope>
    <source>
        <strain evidence="1 2">DSM 21153</strain>
    </source>
</reference>
<evidence type="ECO:0000313" key="2">
    <source>
        <dbReference type="Proteomes" id="UP000295277"/>
    </source>
</evidence>
<keyword evidence="2" id="KW-1185">Reference proteome</keyword>
<gene>
    <name evidence="1" type="ORF">EV216_10550</name>
</gene>
<dbReference type="PANTHER" id="PTHR38767:SF1">
    <property type="entry name" value="DNA POLYMERASE III SUBUNIT CHI"/>
    <property type="match status" value="1"/>
</dbReference>
<dbReference type="Gene3D" id="3.40.50.10110">
    <property type="entry name" value="DNA polymerase III subunit chi"/>
    <property type="match status" value="1"/>
</dbReference>
<dbReference type="Pfam" id="PF04364">
    <property type="entry name" value="DNA_pol3_chi"/>
    <property type="match status" value="1"/>
</dbReference>
<dbReference type="GO" id="GO:0003677">
    <property type="term" value="F:DNA binding"/>
    <property type="evidence" value="ECO:0007669"/>
    <property type="project" value="InterPro"/>
</dbReference>
<organism evidence="1 2">
    <name type="scientific">Rhodovulum steppense</name>
    <dbReference type="NCBI Taxonomy" id="540251"/>
    <lineage>
        <taxon>Bacteria</taxon>
        <taxon>Pseudomonadati</taxon>
        <taxon>Pseudomonadota</taxon>
        <taxon>Alphaproteobacteria</taxon>
        <taxon>Rhodobacterales</taxon>
        <taxon>Paracoccaceae</taxon>
        <taxon>Rhodovulum</taxon>
    </lineage>
</organism>
<dbReference type="EMBL" id="SLVM01000005">
    <property type="protein sequence ID" value="TCM86085.1"/>
    <property type="molecule type" value="Genomic_DNA"/>
</dbReference>
<dbReference type="OrthoDB" id="9795973at2"/>
<name>A0A4R1YXZ6_9RHOB</name>
<dbReference type="GO" id="GO:0003887">
    <property type="term" value="F:DNA-directed DNA polymerase activity"/>
    <property type="evidence" value="ECO:0007669"/>
    <property type="project" value="InterPro"/>
</dbReference>
<dbReference type="GO" id="GO:0006260">
    <property type="term" value="P:DNA replication"/>
    <property type="evidence" value="ECO:0007669"/>
    <property type="project" value="InterPro"/>
</dbReference>
<sequence>MGIAMFYHLTRRPIEATLPALLDKSLAQGWRVVVRGGDAGRLDWLDERLWQGDGFLPHGRAGGAFDADQPVLLTTGADIPNGAVCLMAVDGAQVTPQEAAAMERVCILFDGNDPGAVEAARGQWRTLTGAGLRAQYWSEDSGRWEIRRDSGG</sequence>
<accession>A0A4R1YXZ6</accession>
<dbReference type="Proteomes" id="UP000295277">
    <property type="component" value="Unassembled WGS sequence"/>
</dbReference>
<dbReference type="AlphaFoldDB" id="A0A4R1YXZ6"/>
<dbReference type="InterPro" id="IPR007459">
    <property type="entry name" value="DNA_pol3_chi"/>
</dbReference>
<dbReference type="InterPro" id="IPR036768">
    <property type="entry name" value="PolIII_chi_sf"/>
</dbReference>
<proteinExistence type="predicted"/>
<dbReference type="PANTHER" id="PTHR38767">
    <property type="entry name" value="DNA POLYMERASE III SUBUNIT CHI"/>
    <property type="match status" value="1"/>
</dbReference>
<protein>
    <submittedName>
        <fullName evidence="1">DNA polymerase III chi subunit</fullName>
    </submittedName>
</protein>
<evidence type="ECO:0000313" key="1">
    <source>
        <dbReference type="EMBL" id="TCM86085.1"/>
    </source>
</evidence>
<dbReference type="NCBIfam" id="NF004347">
    <property type="entry name" value="PRK05728.1-4"/>
    <property type="match status" value="1"/>
</dbReference>
<comment type="caution">
    <text evidence="1">The sequence shown here is derived from an EMBL/GenBank/DDBJ whole genome shotgun (WGS) entry which is preliminary data.</text>
</comment>